<proteinExistence type="predicted"/>
<name>A0ACD0NLB9_9BASI</name>
<keyword evidence="2" id="KW-1185">Reference proteome</keyword>
<evidence type="ECO:0000313" key="1">
    <source>
        <dbReference type="EMBL" id="PWN46618.1"/>
    </source>
</evidence>
<gene>
    <name evidence="1" type="ORF">IE53DRAFT_391215</name>
</gene>
<accession>A0ACD0NLB9</accession>
<reference evidence="1 2" key="1">
    <citation type="journal article" date="2018" name="Mol. Biol. Evol.">
        <title>Broad Genomic Sampling Reveals a Smut Pathogenic Ancestry of the Fungal Clade Ustilaginomycotina.</title>
        <authorList>
            <person name="Kijpornyongpan T."/>
            <person name="Mondo S.J."/>
            <person name="Barry K."/>
            <person name="Sandor L."/>
            <person name="Lee J."/>
            <person name="Lipzen A."/>
            <person name="Pangilinan J."/>
            <person name="LaButti K."/>
            <person name="Hainaut M."/>
            <person name="Henrissat B."/>
            <person name="Grigoriev I.V."/>
            <person name="Spatafora J.W."/>
            <person name="Aime M.C."/>
        </authorList>
    </citation>
    <scope>NUCLEOTIDE SEQUENCE [LARGE SCALE GENOMIC DNA]</scope>
    <source>
        <strain evidence="1 2">SA 807</strain>
    </source>
</reference>
<dbReference type="Proteomes" id="UP000245626">
    <property type="component" value="Unassembled WGS sequence"/>
</dbReference>
<dbReference type="EMBL" id="KZ820833">
    <property type="protein sequence ID" value="PWN46618.1"/>
    <property type="molecule type" value="Genomic_DNA"/>
</dbReference>
<organism evidence="1 2">
    <name type="scientific">Violaceomyces palustris</name>
    <dbReference type="NCBI Taxonomy" id="1673888"/>
    <lineage>
        <taxon>Eukaryota</taxon>
        <taxon>Fungi</taxon>
        <taxon>Dikarya</taxon>
        <taxon>Basidiomycota</taxon>
        <taxon>Ustilaginomycotina</taxon>
        <taxon>Ustilaginomycetes</taxon>
        <taxon>Violaceomycetales</taxon>
        <taxon>Violaceomycetaceae</taxon>
        <taxon>Violaceomyces</taxon>
    </lineage>
</organism>
<protein>
    <submittedName>
        <fullName evidence="1">DRMBL-domain-containing protein</fullName>
    </submittedName>
</protein>
<sequence>MSKRLRSNQTSGNVARHQASLLNFFNKPKQEEGRVSKRFKEEEDSDVELAIAQSLKDQVVRREEEREGEARLEDEEEVCPICLERPPRGSLEVHVNACLDGGVGSEAEGEAGGKSGFDPSSRFEQGQSNRLFSAAAAADPRTGSRSRSQTPPTSSSTGSKQVVRSRVEPEVDAKPNQGCVDRLMPSSDPISQSKGDGIAGGGGGSKQEETRTEKREESGKGSAFAVLMKSHNEKRQWALADSIEANNSKGKARTRPEARKAPFYKLLEGMPISVDAFRFGRIEGCLAYFLTHFHSDHYGGLGPNWCHGPIYCSITTANLVRTSLRVQEKWIRPLEMESPTAVMECPDVTVTCIEANHCPGSCLFLFEGPRTNSTSTRVKQPRIYRYLHCGDFRASPLHTNHPRIKGTKIDIIYLDTTYLNPRYCFPAQDQVVEACAELVRSRLPETQRKIDRIPKKEEEEEEDWRIPPDGASVKKEGWKSDQGASVMAFKGWLGIGGASTEIKVEDGEETGNRKEKVVEQEPPPPLEEEEDAYVEGVDLDLEEEDEEEAIWAFDPLGPDEEDEIKVEEEEEEEEEERGKDLGSEGGKEEVRLKKEEEEEEEESVVETKVSTEGCNWLTTRKRELDTKQQKDAESKLRGSRLLVVVGTYTIGKEKIVKAVARVMGSKVFCVDSRKYRVYEQLEDDELHSMLTRKAGEASVHVTNLFSINHQSLSDMVSQLRSKGHDFDRVIAFRPTGWTYRPPTGSDTVSPRIQDVIRWNQSRNFTSSSLHPTRDSNREITIYGVPYSEHSSFFELTAFALSTDYERIIATVNVSNPTSRSKMNRWFQKWEYEKRKRRKGIGGGGIVGKEDDSAIEILPRSETYW</sequence>
<evidence type="ECO:0000313" key="2">
    <source>
        <dbReference type="Proteomes" id="UP000245626"/>
    </source>
</evidence>